<dbReference type="AlphaFoldDB" id="A0A2T5BT46"/>
<dbReference type="Pfam" id="PF03692">
    <property type="entry name" value="CxxCxxCC"/>
    <property type="match status" value="1"/>
</dbReference>
<reference evidence="2 3" key="1">
    <citation type="submission" date="2018-04" db="EMBL/GenBank/DDBJ databases">
        <title>Genomic Encyclopedia of Archaeal and Bacterial Type Strains, Phase II (KMG-II): from individual species to whole genera.</title>
        <authorList>
            <person name="Goeker M."/>
        </authorList>
    </citation>
    <scope>NUCLEOTIDE SEQUENCE [LARGE SCALE GENOMIC DNA]</scope>
    <source>
        <strain evidence="2 3">DSM 18064</strain>
    </source>
</reference>
<proteinExistence type="inferred from homology"/>
<dbReference type="RefSeq" id="WP_107891837.1">
    <property type="nucleotide sequence ID" value="NZ_NHSI01000034.1"/>
</dbReference>
<gene>
    <name evidence="2" type="ORF">C8N32_106145</name>
</gene>
<dbReference type="HAMAP" id="MF_00676">
    <property type="entry name" value="UPF0260"/>
    <property type="match status" value="1"/>
</dbReference>
<dbReference type="Proteomes" id="UP000243859">
    <property type="component" value="Unassembled WGS sequence"/>
</dbReference>
<evidence type="ECO:0000313" key="3">
    <source>
        <dbReference type="Proteomes" id="UP000243859"/>
    </source>
</evidence>
<evidence type="ECO:0000313" key="2">
    <source>
        <dbReference type="EMBL" id="PTN02572.1"/>
    </source>
</evidence>
<name>A0A2T5BT46_9RHOB</name>
<dbReference type="PIRSF" id="PIRSF006173">
    <property type="entry name" value="UCP006173"/>
    <property type="match status" value="1"/>
</dbReference>
<keyword evidence="3" id="KW-1185">Reference proteome</keyword>
<comment type="caution">
    <text evidence="2">The sequence shown here is derived from an EMBL/GenBank/DDBJ whole genome shotgun (WGS) entry which is preliminary data.</text>
</comment>
<organism evidence="2 3">
    <name type="scientific">Rhodovulum imhoffii</name>
    <dbReference type="NCBI Taxonomy" id="365340"/>
    <lineage>
        <taxon>Bacteria</taxon>
        <taxon>Pseudomonadati</taxon>
        <taxon>Pseudomonadota</taxon>
        <taxon>Alphaproteobacteria</taxon>
        <taxon>Rhodobacterales</taxon>
        <taxon>Paracoccaceae</taxon>
        <taxon>Rhodovulum</taxon>
    </lineage>
</organism>
<comment type="similarity">
    <text evidence="1">Belongs to the UPF0260 family.</text>
</comment>
<dbReference type="EMBL" id="QAAA01000006">
    <property type="protein sequence ID" value="PTN02572.1"/>
    <property type="molecule type" value="Genomic_DNA"/>
</dbReference>
<protein>
    <recommendedName>
        <fullName evidence="1">UPF0260 protein C8N32_106145</fullName>
    </recommendedName>
</protein>
<dbReference type="InterPro" id="IPR005358">
    <property type="entry name" value="Puta_zinc/iron-chelating_dom"/>
</dbReference>
<dbReference type="NCBIfam" id="NF003501">
    <property type="entry name" value="PRK05170.1-5"/>
    <property type="match status" value="1"/>
</dbReference>
<evidence type="ECO:0000256" key="1">
    <source>
        <dbReference type="HAMAP-Rule" id="MF_00676"/>
    </source>
</evidence>
<dbReference type="PANTHER" id="PTHR37421:SF1">
    <property type="entry name" value="UPF0260 PROTEIN YCGN"/>
    <property type="match status" value="1"/>
</dbReference>
<accession>A0A2T5BT46</accession>
<dbReference type="InterPro" id="IPR008228">
    <property type="entry name" value="UCP006173"/>
</dbReference>
<dbReference type="NCBIfam" id="NF003507">
    <property type="entry name" value="PRK05170.2-5"/>
    <property type="match status" value="1"/>
</dbReference>
<dbReference type="PANTHER" id="PTHR37421">
    <property type="entry name" value="UPF0260 PROTEIN YCGN"/>
    <property type="match status" value="1"/>
</dbReference>
<dbReference type="OrthoDB" id="9786855at2"/>
<sequence>MPEPSSPTRPDPICREGLRPRFWEKVSLKNLTPKEWEALCDGCGKCCLNKLEDADTGEIVFTRISCRLLDDETCRCAHYVVRRTIVPECVQLNPGTLGDVAYWMPITCAYRLLWEGKTLYDWHPLVSGDPESVHRAGISVRGWTVPELDVPVEDWEDHVIEEDL</sequence>